<dbReference type="OrthoDB" id="8479822at2"/>
<organism evidence="1 2">
    <name type="scientific">Caulobacter endophyticus</name>
    <dbReference type="NCBI Taxonomy" id="2172652"/>
    <lineage>
        <taxon>Bacteria</taxon>
        <taxon>Pseudomonadati</taxon>
        <taxon>Pseudomonadota</taxon>
        <taxon>Alphaproteobacteria</taxon>
        <taxon>Caulobacterales</taxon>
        <taxon>Caulobacteraceae</taxon>
        <taxon>Caulobacter</taxon>
    </lineage>
</organism>
<keyword evidence="2" id="KW-1185">Reference proteome</keyword>
<dbReference type="Proteomes" id="UP000245073">
    <property type="component" value="Unassembled WGS sequence"/>
</dbReference>
<gene>
    <name evidence="1" type="ORF">DDF67_01245</name>
</gene>
<sequence length="119" mass="13199">MRGAARPSHDLAMLECSMSFGDNVRIRPSPEAERLGVAGRVGSVRGETTPSVSGVDVVGVMERDFAVNVFFDDLDEGFWFAEQLVEFVDHGAGAEIRIYGVDKRWVRGEDGEWIEHDVQ</sequence>
<comment type="caution">
    <text evidence="1">The sequence shown here is derived from an EMBL/GenBank/DDBJ whole genome shotgun (WGS) entry which is preliminary data.</text>
</comment>
<evidence type="ECO:0000313" key="2">
    <source>
        <dbReference type="Proteomes" id="UP000245073"/>
    </source>
</evidence>
<protein>
    <submittedName>
        <fullName evidence="1">Uncharacterized protein</fullName>
    </submittedName>
</protein>
<evidence type="ECO:0000313" key="1">
    <source>
        <dbReference type="EMBL" id="PVM93906.1"/>
    </source>
</evidence>
<dbReference type="EMBL" id="QDKQ01000011">
    <property type="protein sequence ID" value="PVM93906.1"/>
    <property type="molecule type" value="Genomic_DNA"/>
</dbReference>
<dbReference type="AlphaFoldDB" id="A0A2T9KD51"/>
<name>A0A2T9KD51_9CAUL</name>
<reference evidence="1 2" key="1">
    <citation type="submission" date="2018-04" db="EMBL/GenBank/DDBJ databases">
        <title>The genome sequence of Caulobacter sp. 744.</title>
        <authorList>
            <person name="Gao J."/>
            <person name="Sun J."/>
        </authorList>
    </citation>
    <scope>NUCLEOTIDE SEQUENCE [LARGE SCALE GENOMIC DNA]</scope>
    <source>
        <strain evidence="1 2">774</strain>
    </source>
</reference>
<proteinExistence type="predicted"/>
<dbReference type="RefSeq" id="WP_109099157.1">
    <property type="nucleotide sequence ID" value="NZ_QDKQ01000011.1"/>
</dbReference>
<accession>A0A2T9KD51</accession>